<comment type="subcellular location">
    <subcellularLocation>
        <location evidence="1">Cell membrane</location>
        <topology evidence="1">Multi-pass membrane protein</topology>
    </subcellularLocation>
</comment>
<dbReference type="SUPFAM" id="SSF52540">
    <property type="entry name" value="P-loop containing nucleoside triphosphate hydrolases"/>
    <property type="match status" value="1"/>
</dbReference>
<dbReference type="PATRIC" id="fig|1122147.4.peg.1333"/>
<dbReference type="InterPro" id="IPR017871">
    <property type="entry name" value="ABC_transporter-like_CS"/>
</dbReference>
<dbReference type="CDD" id="cd18544">
    <property type="entry name" value="ABC_6TM_TmrA_like"/>
    <property type="match status" value="1"/>
</dbReference>
<feature type="transmembrane region" description="Helical" evidence="8">
    <location>
        <begin position="262"/>
        <end position="283"/>
    </location>
</feature>
<dbReference type="PANTHER" id="PTHR43394">
    <property type="entry name" value="ATP-DEPENDENT PERMEASE MDL1, MITOCHONDRIAL"/>
    <property type="match status" value="1"/>
</dbReference>
<dbReference type="RefSeq" id="WP_027827697.1">
    <property type="nucleotide sequence ID" value="NZ_AUEH01000006.1"/>
</dbReference>
<keyword evidence="5" id="KW-0067">ATP-binding</keyword>
<feature type="transmembrane region" description="Helical" evidence="8">
    <location>
        <begin position="151"/>
        <end position="174"/>
    </location>
</feature>
<dbReference type="GO" id="GO:0005886">
    <property type="term" value="C:plasma membrane"/>
    <property type="evidence" value="ECO:0007669"/>
    <property type="project" value="UniProtKB-SubCell"/>
</dbReference>
<dbReference type="Pfam" id="PF00005">
    <property type="entry name" value="ABC_tran"/>
    <property type="match status" value="1"/>
</dbReference>
<dbReference type="AlphaFoldDB" id="A0A0R1XC24"/>
<dbReference type="GO" id="GO:0005524">
    <property type="term" value="F:ATP binding"/>
    <property type="evidence" value="ECO:0007669"/>
    <property type="project" value="UniProtKB-KW"/>
</dbReference>
<dbReference type="GO" id="GO:0015421">
    <property type="term" value="F:ABC-type oligopeptide transporter activity"/>
    <property type="evidence" value="ECO:0007669"/>
    <property type="project" value="TreeGrafter"/>
</dbReference>
<dbReference type="PROSITE" id="PS00211">
    <property type="entry name" value="ABC_TRANSPORTER_1"/>
    <property type="match status" value="1"/>
</dbReference>
<evidence type="ECO:0000313" key="12">
    <source>
        <dbReference type="Proteomes" id="UP000050949"/>
    </source>
</evidence>
<keyword evidence="7 8" id="KW-0472">Membrane</keyword>
<evidence type="ECO:0000256" key="6">
    <source>
        <dbReference type="ARBA" id="ARBA00022989"/>
    </source>
</evidence>
<sequence>MAAKNPYESAWNQHIPVKEQMKLTGRLMSFAKYYKKQFISAIILSFALAIINIWLPRVIQEFMNGALAKHNATTATILGAGLVYALGTIVKAIVQFGSNFTFSMGAERAMEDVRRQLFAKLHTLGMRYFDLTPAGSVVSRVTNDTMTLTDFWNVFMSLLVGIFSIGTALVAMYINNPTAAWIVAAFIPILLLATWFYNRYSSKVYRHMRAKLSELNAKLNESIEGVSIIQNFEQQKRVDSEFEDVNNDYLDSRRAMIKTNSLLLSSFLNLIYVFALTAVLIHFGIMAETAVVAAGTVYVFSSYIQSFFNPLGNLMDQLQFFQDGVVAGSRIFRILDNKELAPQQNPGADAVVQEGKVEFRHVSFSYDGENEVLHDINFVVKPGETIGLVGHTGSGKSSIINVMMRFYEFYQGQILIDDRDIRDYPIEELRRKLGLVLQDSFLFYGDIAFNIRLFNDKISDDEVKKAAEFVQADSFIEKLPNTYHARVIEGGAQFSSGQRQLISFARTVAADPKILVLDEATANIDTETETLIQDGLRKLRQGRTTIAIAHRLSTIRDASQILVLDKGRIVEAGTHDELLAQKGKYYNMYQLQMGKGDLSQD</sequence>
<dbReference type="PROSITE" id="PS50893">
    <property type="entry name" value="ABC_TRANSPORTER_2"/>
    <property type="match status" value="1"/>
</dbReference>
<dbReference type="FunFam" id="3.40.50.300:FF:000287">
    <property type="entry name" value="Multidrug ABC transporter ATP-binding protein"/>
    <property type="match status" value="1"/>
</dbReference>
<accession>A0A0R1XC24</accession>
<evidence type="ECO:0000256" key="4">
    <source>
        <dbReference type="ARBA" id="ARBA00022741"/>
    </source>
</evidence>
<dbReference type="Proteomes" id="UP000050949">
    <property type="component" value="Unassembled WGS sequence"/>
</dbReference>
<dbReference type="PANTHER" id="PTHR43394:SF1">
    <property type="entry name" value="ATP-BINDING CASSETTE SUB-FAMILY B MEMBER 10, MITOCHONDRIAL"/>
    <property type="match status" value="1"/>
</dbReference>
<dbReference type="eggNOG" id="COG1132">
    <property type="taxonomic scope" value="Bacteria"/>
</dbReference>
<evidence type="ECO:0000256" key="1">
    <source>
        <dbReference type="ARBA" id="ARBA00004651"/>
    </source>
</evidence>
<evidence type="ECO:0000259" key="9">
    <source>
        <dbReference type="PROSITE" id="PS50893"/>
    </source>
</evidence>
<dbReference type="Gene3D" id="1.20.1560.10">
    <property type="entry name" value="ABC transporter type 1, transmembrane domain"/>
    <property type="match status" value="1"/>
</dbReference>
<evidence type="ECO:0000256" key="5">
    <source>
        <dbReference type="ARBA" id="ARBA00022840"/>
    </source>
</evidence>
<dbReference type="SUPFAM" id="SSF90123">
    <property type="entry name" value="ABC transporter transmembrane region"/>
    <property type="match status" value="1"/>
</dbReference>
<dbReference type="Gene3D" id="3.40.50.300">
    <property type="entry name" value="P-loop containing nucleotide triphosphate hydrolases"/>
    <property type="match status" value="1"/>
</dbReference>
<dbReference type="InterPro" id="IPR003593">
    <property type="entry name" value="AAA+_ATPase"/>
</dbReference>
<dbReference type="GO" id="GO:0016887">
    <property type="term" value="F:ATP hydrolysis activity"/>
    <property type="evidence" value="ECO:0007669"/>
    <property type="project" value="InterPro"/>
</dbReference>
<gene>
    <name evidence="11" type="ORF">FC91_GL001289</name>
</gene>
<dbReference type="InterPro" id="IPR036640">
    <property type="entry name" value="ABC1_TM_sf"/>
</dbReference>
<protein>
    <submittedName>
        <fullName evidence="11">ABC-type multidrug transport system, ATPase and permease component</fullName>
    </submittedName>
</protein>
<reference evidence="11 12" key="1">
    <citation type="journal article" date="2015" name="Genome Announc.">
        <title>Expanding the biotechnology potential of lactobacilli through comparative genomics of 213 strains and associated genera.</title>
        <authorList>
            <person name="Sun Z."/>
            <person name="Harris H.M."/>
            <person name="McCann A."/>
            <person name="Guo C."/>
            <person name="Argimon S."/>
            <person name="Zhang W."/>
            <person name="Yang X."/>
            <person name="Jeffery I.B."/>
            <person name="Cooney J.C."/>
            <person name="Kagawa T.F."/>
            <person name="Liu W."/>
            <person name="Song Y."/>
            <person name="Salvetti E."/>
            <person name="Wrobel A."/>
            <person name="Rasinkangas P."/>
            <person name="Parkhill J."/>
            <person name="Rea M.C."/>
            <person name="O'Sullivan O."/>
            <person name="Ritari J."/>
            <person name="Douillard F.P."/>
            <person name="Paul Ross R."/>
            <person name="Yang R."/>
            <person name="Briner A.E."/>
            <person name="Felis G.E."/>
            <person name="de Vos W.M."/>
            <person name="Barrangou R."/>
            <person name="Klaenhammer T.R."/>
            <person name="Caufield P.W."/>
            <person name="Cui Y."/>
            <person name="Zhang H."/>
            <person name="O'Toole P.W."/>
        </authorList>
    </citation>
    <scope>NUCLEOTIDE SEQUENCE [LARGE SCALE GENOMIC DNA]</scope>
    <source>
        <strain evidence="11 12">DSM 16991</strain>
    </source>
</reference>
<keyword evidence="4" id="KW-0547">Nucleotide-binding</keyword>
<keyword evidence="2" id="KW-0813">Transport</keyword>
<evidence type="ECO:0000256" key="8">
    <source>
        <dbReference type="SAM" id="Phobius"/>
    </source>
</evidence>
<evidence type="ECO:0000256" key="7">
    <source>
        <dbReference type="ARBA" id="ARBA00023136"/>
    </source>
</evidence>
<feature type="domain" description="ABC transporter" evidence="9">
    <location>
        <begin position="357"/>
        <end position="591"/>
    </location>
</feature>
<dbReference type="CDD" id="cd03254">
    <property type="entry name" value="ABCC_Glucan_exporter_like"/>
    <property type="match status" value="1"/>
</dbReference>
<keyword evidence="6 8" id="KW-1133">Transmembrane helix</keyword>
<dbReference type="InterPro" id="IPR003439">
    <property type="entry name" value="ABC_transporter-like_ATP-bd"/>
</dbReference>
<feature type="domain" description="ABC transmembrane type-1" evidence="10">
    <location>
        <begin position="41"/>
        <end position="323"/>
    </location>
</feature>
<dbReference type="PROSITE" id="PS50929">
    <property type="entry name" value="ABC_TM1F"/>
    <property type="match status" value="1"/>
</dbReference>
<dbReference type="InterPro" id="IPR039421">
    <property type="entry name" value="Type_1_exporter"/>
</dbReference>
<dbReference type="InterPro" id="IPR027417">
    <property type="entry name" value="P-loop_NTPase"/>
</dbReference>
<comment type="caution">
    <text evidence="11">The sequence shown here is derived from an EMBL/GenBank/DDBJ whole genome shotgun (WGS) entry which is preliminary data.</text>
</comment>
<dbReference type="EMBL" id="AZFW01000129">
    <property type="protein sequence ID" value="KRM24918.1"/>
    <property type="molecule type" value="Genomic_DNA"/>
</dbReference>
<evidence type="ECO:0000256" key="2">
    <source>
        <dbReference type="ARBA" id="ARBA00022448"/>
    </source>
</evidence>
<name>A0A0R1XC24_9LACO</name>
<dbReference type="SMART" id="SM00382">
    <property type="entry name" value="AAA"/>
    <property type="match status" value="1"/>
</dbReference>
<feature type="transmembrane region" description="Helical" evidence="8">
    <location>
        <begin position="180"/>
        <end position="198"/>
    </location>
</feature>
<evidence type="ECO:0000313" key="11">
    <source>
        <dbReference type="EMBL" id="KRM24918.1"/>
    </source>
</evidence>
<keyword evidence="3 8" id="KW-0812">Transmembrane</keyword>
<dbReference type="OrthoDB" id="9770415at2"/>
<feature type="transmembrane region" description="Helical" evidence="8">
    <location>
        <begin position="75"/>
        <end position="94"/>
    </location>
</feature>
<proteinExistence type="predicted"/>
<organism evidence="11 12">
    <name type="scientific">Schleiferilactobacillus harbinensis DSM 16991</name>
    <dbReference type="NCBI Taxonomy" id="1122147"/>
    <lineage>
        <taxon>Bacteria</taxon>
        <taxon>Bacillati</taxon>
        <taxon>Bacillota</taxon>
        <taxon>Bacilli</taxon>
        <taxon>Lactobacillales</taxon>
        <taxon>Lactobacillaceae</taxon>
        <taxon>Schleiferilactobacillus</taxon>
    </lineage>
</organism>
<feature type="transmembrane region" description="Helical" evidence="8">
    <location>
        <begin position="38"/>
        <end position="55"/>
    </location>
</feature>
<evidence type="ECO:0000256" key="3">
    <source>
        <dbReference type="ARBA" id="ARBA00022692"/>
    </source>
</evidence>
<dbReference type="InterPro" id="IPR011527">
    <property type="entry name" value="ABC1_TM_dom"/>
</dbReference>
<dbReference type="Pfam" id="PF00664">
    <property type="entry name" value="ABC_membrane"/>
    <property type="match status" value="1"/>
</dbReference>
<evidence type="ECO:0000259" key="10">
    <source>
        <dbReference type="PROSITE" id="PS50929"/>
    </source>
</evidence>